<dbReference type="SMART" id="SM00249">
    <property type="entry name" value="PHD"/>
    <property type="match status" value="1"/>
</dbReference>
<evidence type="ECO:0000256" key="2">
    <source>
        <dbReference type="ARBA" id="ARBA00022771"/>
    </source>
</evidence>
<keyword evidence="2" id="KW-0863">Zinc-finger</keyword>
<evidence type="ECO:0000259" key="7">
    <source>
        <dbReference type="SMART" id="SM00249"/>
    </source>
</evidence>
<dbReference type="InterPro" id="IPR001965">
    <property type="entry name" value="Znf_PHD"/>
</dbReference>
<feature type="domain" description="Zinc finger PHD-type" evidence="7">
    <location>
        <begin position="28"/>
        <end position="74"/>
    </location>
</feature>
<gene>
    <name evidence="8" type="ORF">ANE_LOCUS28017</name>
</gene>
<keyword evidence="4" id="KW-0805">Transcription regulation</keyword>
<dbReference type="SUPFAM" id="SSF57903">
    <property type="entry name" value="FYVE/PHD zinc finger"/>
    <property type="match status" value="1"/>
</dbReference>
<dbReference type="GO" id="GO:0140566">
    <property type="term" value="F:histone reader activity"/>
    <property type="evidence" value="ECO:0007669"/>
    <property type="project" value="InterPro"/>
</dbReference>
<proteinExistence type="predicted"/>
<dbReference type="InterPro" id="IPR011011">
    <property type="entry name" value="Znf_FYVE_PHD"/>
</dbReference>
<protein>
    <recommendedName>
        <fullName evidence="7">Zinc finger PHD-type domain-containing protein</fullName>
    </recommendedName>
</protein>
<accession>A0A565CUY6</accession>
<evidence type="ECO:0000256" key="1">
    <source>
        <dbReference type="ARBA" id="ARBA00022723"/>
    </source>
</evidence>
<dbReference type="GO" id="GO:0034244">
    <property type="term" value="P:negative regulation of transcription elongation by RNA polymerase II"/>
    <property type="evidence" value="ECO:0007669"/>
    <property type="project" value="InterPro"/>
</dbReference>
<evidence type="ECO:0000256" key="3">
    <source>
        <dbReference type="ARBA" id="ARBA00022833"/>
    </source>
</evidence>
<evidence type="ECO:0000256" key="5">
    <source>
        <dbReference type="ARBA" id="ARBA00023163"/>
    </source>
</evidence>
<dbReference type="InterPro" id="IPR013083">
    <property type="entry name" value="Znf_RING/FYVE/PHD"/>
</dbReference>
<dbReference type="InterPro" id="IPR049914">
    <property type="entry name" value="PHD1-3/5-6"/>
</dbReference>
<dbReference type="OrthoDB" id="651601at2759"/>
<dbReference type="PANTHER" id="PTHR33304">
    <property type="match status" value="1"/>
</dbReference>
<evidence type="ECO:0000313" key="9">
    <source>
        <dbReference type="Proteomes" id="UP000489600"/>
    </source>
</evidence>
<keyword evidence="9" id="KW-1185">Reference proteome</keyword>
<keyword evidence="5" id="KW-0804">Transcription</keyword>
<evidence type="ECO:0000256" key="6">
    <source>
        <dbReference type="SAM" id="MobiDB-lite"/>
    </source>
</evidence>
<organism evidence="8 9">
    <name type="scientific">Arabis nemorensis</name>
    <dbReference type="NCBI Taxonomy" id="586526"/>
    <lineage>
        <taxon>Eukaryota</taxon>
        <taxon>Viridiplantae</taxon>
        <taxon>Streptophyta</taxon>
        <taxon>Embryophyta</taxon>
        <taxon>Tracheophyta</taxon>
        <taxon>Spermatophyta</taxon>
        <taxon>Magnoliopsida</taxon>
        <taxon>eudicotyledons</taxon>
        <taxon>Gunneridae</taxon>
        <taxon>Pentapetalae</taxon>
        <taxon>rosids</taxon>
        <taxon>malvids</taxon>
        <taxon>Brassicales</taxon>
        <taxon>Brassicaceae</taxon>
        <taxon>Arabideae</taxon>
        <taxon>Arabis</taxon>
    </lineage>
</organism>
<dbReference type="AlphaFoldDB" id="A0A565CUY6"/>
<dbReference type="EMBL" id="CABITT030000008">
    <property type="protein sequence ID" value="VVB17573.1"/>
    <property type="molecule type" value="Genomic_DNA"/>
</dbReference>
<dbReference type="GO" id="GO:0008270">
    <property type="term" value="F:zinc ion binding"/>
    <property type="evidence" value="ECO:0007669"/>
    <property type="project" value="UniProtKB-KW"/>
</dbReference>
<dbReference type="Proteomes" id="UP000489600">
    <property type="component" value="Unassembled WGS sequence"/>
</dbReference>
<comment type="caution">
    <text evidence="8">The sequence shown here is derived from an EMBL/GenBank/DDBJ whole genome shotgun (WGS) entry which is preliminary data.</text>
</comment>
<dbReference type="Gene3D" id="3.30.40.10">
    <property type="entry name" value="Zinc/RING finger domain, C3HC4 (zinc finger)"/>
    <property type="match status" value="1"/>
</dbReference>
<feature type="region of interest" description="Disordered" evidence="6">
    <location>
        <begin position="1"/>
        <end position="21"/>
    </location>
</feature>
<evidence type="ECO:0000313" key="8">
    <source>
        <dbReference type="EMBL" id="VVB17573.1"/>
    </source>
</evidence>
<keyword evidence="3" id="KW-0862">Zinc</keyword>
<reference evidence="8" key="1">
    <citation type="submission" date="2019-07" db="EMBL/GenBank/DDBJ databases">
        <authorList>
            <person name="Dittberner H."/>
        </authorList>
    </citation>
    <scope>NUCLEOTIDE SEQUENCE [LARGE SCALE GENOMIC DNA]</scope>
</reference>
<keyword evidence="1" id="KW-0479">Metal-binding</keyword>
<name>A0A565CUY6_9BRAS</name>
<evidence type="ECO:0000256" key="4">
    <source>
        <dbReference type="ARBA" id="ARBA00023015"/>
    </source>
</evidence>
<sequence length="213" mass="23863">MKRKFRNDDESQSSSLSSNKAIQESREPCEICGSVGIEGLIMTCFKCRDTREHTYCARISLPSVPPIWLCEMCRFSSRVLLIPAAAEDLTDIETGVADCSLDPKNSNNSREEDHETARLRTNDMEEVAEAGISLPVSKSNSSHEIAANVSSVIHAPSEPHTSSGAKEGKELHQLLEAFPKKPRNIRWMSRHISQSHQSLTEMLHQSVNRRRFS</sequence>
<dbReference type="PANTHER" id="PTHR33304:SF36">
    <property type="entry name" value="GB|AAF26970.1-RELATED"/>
    <property type="match status" value="1"/>
</dbReference>